<dbReference type="InterPro" id="IPR001245">
    <property type="entry name" value="Ser-Thr/Tyr_kinase_cat_dom"/>
</dbReference>
<reference evidence="2 3" key="1">
    <citation type="submission" date="2022-05" db="EMBL/GenBank/DDBJ databases">
        <authorList>
            <consortium name="Genoscope - CEA"/>
            <person name="William W."/>
        </authorList>
    </citation>
    <scope>NUCLEOTIDE SEQUENCE [LARGE SCALE GENOMIC DNA]</scope>
</reference>
<dbReference type="PANTHER" id="PTHR24416:SF617">
    <property type="entry name" value="RET ONCOGENE, ISOFORM A"/>
    <property type="match status" value="1"/>
</dbReference>
<name>A0AAU9Y4W5_9CNID</name>
<evidence type="ECO:0000313" key="2">
    <source>
        <dbReference type="EMBL" id="CAH3167457.1"/>
    </source>
</evidence>
<dbReference type="GO" id="GO:0043235">
    <property type="term" value="C:receptor complex"/>
    <property type="evidence" value="ECO:0007669"/>
    <property type="project" value="TreeGrafter"/>
</dbReference>
<dbReference type="InterPro" id="IPR020635">
    <property type="entry name" value="Tyr_kinase_cat_dom"/>
</dbReference>
<dbReference type="GO" id="GO:0007169">
    <property type="term" value="P:cell surface receptor protein tyrosine kinase signaling pathway"/>
    <property type="evidence" value="ECO:0007669"/>
    <property type="project" value="TreeGrafter"/>
</dbReference>
<dbReference type="EMBL" id="CALNXJ010000157">
    <property type="protein sequence ID" value="CAH3167457.1"/>
    <property type="molecule type" value="Genomic_DNA"/>
</dbReference>
<dbReference type="Proteomes" id="UP001159428">
    <property type="component" value="Unassembled WGS sequence"/>
</dbReference>
<proteinExistence type="predicted"/>
<dbReference type="CDD" id="cd00192">
    <property type="entry name" value="PTKc"/>
    <property type="match status" value="1"/>
</dbReference>
<dbReference type="InterPro" id="IPR011009">
    <property type="entry name" value="Kinase-like_dom_sf"/>
</dbReference>
<protein>
    <recommendedName>
        <fullName evidence="1">Protein kinase domain-containing protein</fullName>
    </recommendedName>
</protein>
<dbReference type="PROSITE" id="PS50011">
    <property type="entry name" value="PROTEIN_KINASE_DOM"/>
    <property type="match status" value="1"/>
</dbReference>
<dbReference type="PRINTS" id="PR00109">
    <property type="entry name" value="TYRKINASE"/>
</dbReference>
<gene>
    <name evidence="2" type="ORF">PMEA_00007089</name>
</gene>
<accession>A0AAU9Y4W5</accession>
<dbReference type="InterPro" id="IPR050122">
    <property type="entry name" value="RTK"/>
</dbReference>
<evidence type="ECO:0000313" key="3">
    <source>
        <dbReference type="Proteomes" id="UP001159428"/>
    </source>
</evidence>
<keyword evidence="3" id="KW-1185">Reference proteome</keyword>
<dbReference type="AlphaFoldDB" id="A0AAU9Y4W5"/>
<dbReference type="SMART" id="SM00219">
    <property type="entry name" value="TyrKc"/>
    <property type="match status" value="1"/>
</dbReference>
<dbReference type="GO" id="GO:0005524">
    <property type="term" value="F:ATP binding"/>
    <property type="evidence" value="ECO:0007669"/>
    <property type="project" value="InterPro"/>
</dbReference>
<organism evidence="2 3">
    <name type="scientific">Pocillopora meandrina</name>
    <dbReference type="NCBI Taxonomy" id="46732"/>
    <lineage>
        <taxon>Eukaryota</taxon>
        <taxon>Metazoa</taxon>
        <taxon>Cnidaria</taxon>
        <taxon>Anthozoa</taxon>
        <taxon>Hexacorallia</taxon>
        <taxon>Scleractinia</taxon>
        <taxon>Astrocoeniina</taxon>
        <taxon>Pocilloporidae</taxon>
        <taxon>Pocillopora</taxon>
    </lineage>
</organism>
<dbReference type="PROSITE" id="PS00109">
    <property type="entry name" value="PROTEIN_KINASE_TYR"/>
    <property type="match status" value="1"/>
</dbReference>
<dbReference type="Pfam" id="PF07714">
    <property type="entry name" value="PK_Tyr_Ser-Thr"/>
    <property type="match status" value="2"/>
</dbReference>
<dbReference type="InterPro" id="IPR000719">
    <property type="entry name" value="Prot_kinase_dom"/>
</dbReference>
<dbReference type="GO" id="GO:0004714">
    <property type="term" value="F:transmembrane receptor protein tyrosine kinase activity"/>
    <property type="evidence" value="ECO:0007669"/>
    <property type="project" value="TreeGrafter"/>
</dbReference>
<comment type="caution">
    <text evidence="2">The sequence shown here is derived from an EMBL/GenBank/DDBJ whole genome shotgun (WGS) entry which is preliminary data.</text>
</comment>
<feature type="domain" description="Protein kinase" evidence="1">
    <location>
        <begin position="1"/>
        <end position="191"/>
    </location>
</feature>
<dbReference type="FunFam" id="1.10.510.10:FF:001346">
    <property type="entry name" value="Uncharacterized protein"/>
    <property type="match status" value="1"/>
</dbReference>
<dbReference type="InterPro" id="IPR008266">
    <property type="entry name" value="Tyr_kinase_AS"/>
</dbReference>
<dbReference type="GO" id="GO:0005886">
    <property type="term" value="C:plasma membrane"/>
    <property type="evidence" value="ECO:0007669"/>
    <property type="project" value="TreeGrafter"/>
</dbReference>
<dbReference type="SUPFAM" id="SSF56112">
    <property type="entry name" value="Protein kinase-like (PK-like)"/>
    <property type="match status" value="1"/>
</dbReference>
<evidence type="ECO:0000259" key="1">
    <source>
        <dbReference type="PROSITE" id="PS50011"/>
    </source>
</evidence>
<dbReference type="Gene3D" id="1.10.510.10">
    <property type="entry name" value="Transferase(Phosphotransferase) domain 1"/>
    <property type="match status" value="1"/>
</dbReference>
<dbReference type="PANTHER" id="PTHR24416">
    <property type="entry name" value="TYROSINE-PROTEIN KINASE RECEPTOR"/>
    <property type="match status" value="1"/>
</dbReference>
<sequence>MKFAWQIADGMSYLSSKSIIHRDLAARNVLVGQKETCKVTDFGMARDVQKENIYERKTKGRLPVKWTAYEALMYGKYTTKSDVKMFSILSRACRIKCLCLQSPNIYLFDLSFCRWSYGVLLYEIFTIGGSPYPRMDGRKIANLLQEGYRMPKPQHVDEELYQIMMKCWKNDPDARPTFTELKNQLKDMETLHKVRIFFNMKVSFHVRPTNLGLAN</sequence>